<keyword evidence="2" id="KW-0378">Hydrolase</keyword>
<name>A0A161JMB6_9HYPH</name>
<reference evidence="2 3" key="1">
    <citation type="journal article" date="2016" name="Genome Announc.">
        <title>Complete Genome Sequence of Methylobacterium populi P-1M, Isolated from Pink-Pigmented Household Biofilm.</title>
        <authorList>
            <person name="Morohoshi T."/>
            <person name="Ikeda T."/>
        </authorList>
    </citation>
    <scope>NUCLEOTIDE SEQUENCE [LARGE SCALE GENOMIC DNA]</scope>
    <source>
        <strain evidence="2 3">P-1M</strain>
    </source>
</reference>
<dbReference type="OrthoDB" id="9806849at2"/>
<evidence type="ECO:0000313" key="2">
    <source>
        <dbReference type="EMBL" id="BAU91568.1"/>
    </source>
</evidence>
<sequence length="243" mass="26516">MSVEIAGDAAPGFSITPLRRVSARRVEHDWSWMRDNAEAIDRNWEQRKAKTPSLFDGPVYLASGCAIAEDACEASLFEVRYSRFIAFRDAGVPDALVANAFAAIVPHSRDGAVLLGMMGPHTANAGQIYFPCGTPDPGDLREDGTVDLAGSAEREFLEETGLTLPEGAEEEWVLLRGDGQLAFLRPVRFDSDAESLKARIEAHRGHEDEPELARSVIVRSRAEIDAARMPGFVQAYLASVFPA</sequence>
<gene>
    <name evidence="2" type="ORF">MPPM_2963</name>
</gene>
<accession>A0A161JMB6</accession>
<dbReference type="Proteomes" id="UP000218288">
    <property type="component" value="Chromosome"/>
</dbReference>
<dbReference type="InterPro" id="IPR000086">
    <property type="entry name" value="NUDIX_hydrolase_dom"/>
</dbReference>
<evidence type="ECO:0000259" key="1">
    <source>
        <dbReference type="PROSITE" id="PS51462"/>
    </source>
</evidence>
<organism evidence="2 3">
    <name type="scientific">Methylorubrum populi</name>
    <dbReference type="NCBI Taxonomy" id="223967"/>
    <lineage>
        <taxon>Bacteria</taxon>
        <taxon>Pseudomonadati</taxon>
        <taxon>Pseudomonadota</taxon>
        <taxon>Alphaproteobacteria</taxon>
        <taxon>Hyphomicrobiales</taxon>
        <taxon>Methylobacteriaceae</taxon>
        <taxon>Methylorubrum</taxon>
    </lineage>
</organism>
<dbReference type="Gene3D" id="3.90.79.10">
    <property type="entry name" value="Nucleoside Triphosphate Pyrophosphohydrolase"/>
    <property type="match status" value="1"/>
</dbReference>
<dbReference type="RefSeq" id="WP_096485654.1">
    <property type="nucleotide sequence ID" value="NZ_AP014809.1"/>
</dbReference>
<dbReference type="SUPFAM" id="SSF55811">
    <property type="entry name" value="Nudix"/>
    <property type="match status" value="1"/>
</dbReference>
<evidence type="ECO:0000313" key="3">
    <source>
        <dbReference type="Proteomes" id="UP000218288"/>
    </source>
</evidence>
<dbReference type="InterPro" id="IPR015797">
    <property type="entry name" value="NUDIX_hydrolase-like_dom_sf"/>
</dbReference>
<dbReference type="GO" id="GO:0016787">
    <property type="term" value="F:hydrolase activity"/>
    <property type="evidence" value="ECO:0007669"/>
    <property type="project" value="UniProtKB-KW"/>
</dbReference>
<feature type="domain" description="Nudix hydrolase" evidence="1">
    <location>
        <begin position="96"/>
        <end position="242"/>
    </location>
</feature>
<dbReference type="PROSITE" id="PS51462">
    <property type="entry name" value="NUDIX"/>
    <property type="match status" value="1"/>
</dbReference>
<proteinExistence type="predicted"/>
<dbReference type="EMBL" id="AP014809">
    <property type="protein sequence ID" value="BAU91568.1"/>
    <property type="molecule type" value="Genomic_DNA"/>
</dbReference>
<dbReference type="AlphaFoldDB" id="A0A161JMB6"/>
<protein>
    <submittedName>
        <fullName evidence="2">NUDIX hydrolase</fullName>
    </submittedName>
</protein>